<feature type="transmembrane region" description="Helical" evidence="8">
    <location>
        <begin position="282"/>
        <end position="299"/>
    </location>
</feature>
<dbReference type="GO" id="GO:0046872">
    <property type="term" value="F:metal ion binding"/>
    <property type="evidence" value="ECO:0007669"/>
    <property type="project" value="UniProtKB-KW"/>
</dbReference>
<evidence type="ECO:0000313" key="12">
    <source>
        <dbReference type="EMBL" id="KAE9128918.1"/>
    </source>
</evidence>
<evidence type="ECO:0000313" key="14">
    <source>
        <dbReference type="EMBL" id="KAE9291375.1"/>
    </source>
</evidence>
<feature type="active site" description="Proton donor" evidence="3">
    <location>
        <position position="556"/>
    </location>
</feature>
<feature type="transmembrane region" description="Helical" evidence="8">
    <location>
        <begin position="250"/>
        <end position="270"/>
    </location>
</feature>
<accession>A0A6A3T7J5</accession>
<reference evidence="15 16" key="1">
    <citation type="submission" date="2018-08" db="EMBL/GenBank/DDBJ databases">
        <title>Genomic investigation of the strawberry pathogen Phytophthora fragariae indicates pathogenicity is determined by transcriptional variation in three key races.</title>
        <authorList>
            <person name="Adams T.M."/>
            <person name="Armitage A.D."/>
            <person name="Sobczyk M.K."/>
            <person name="Bates H.J."/>
            <person name="Dunwell J.M."/>
            <person name="Nellist C.F."/>
            <person name="Harrison R.J."/>
        </authorList>
    </citation>
    <scope>NUCLEOTIDE SEQUENCE [LARGE SCALE GENOMIC DNA]</scope>
    <source>
        <strain evidence="14 17">A4</strain>
        <strain evidence="13 16">NOV-27</strain>
        <strain evidence="12 18">NOV-5</strain>
        <strain evidence="11 19">NOV-71</strain>
        <strain evidence="10 15">NOV-9</strain>
    </source>
</reference>
<dbReference type="CDD" id="cd00077">
    <property type="entry name" value="HDc"/>
    <property type="match status" value="1"/>
</dbReference>
<dbReference type="Proteomes" id="UP000437068">
    <property type="component" value="Unassembled WGS sequence"/>
</dbReference>
<keyword evidence="2 6" id="KW-0378">Hydrolase</keyword>
<dbReference type="InterPro" id="IPR002073">
    <property type="entry name" value="PDEase_catalytic_dom"/>
</dbReference>
<dbReference type="GO" id="GO:0007165">
    <property type="term" value="P:signal transduction"/>
    <property type="evidence" value="ECO:0007669"/>
    <property type="project" value="InterPro"/>
</dbReference>
<feature type="transmembrane region" description="Helical" evidence="8">
    <location>
        <begin position="177"/>
        <end position="198"/>
    </location>
</feature>
<evidence type="ECO:0000256" key="1">
    <source>
        <dbReference type="ARBA" id="ARBA00022723"/>
    </source>
</evidence>
<comment type="caution">
    <text evidence="12">The sequence shown here is derived from an EMBL/GenBank/DDBJ whole genome shotgun (WGS) entry which is preliminary data.</text>
</comment>
<feature type="binding site" evidence="5">
    <location>
        <position position="595"/>
    </location>
    <ligand>
        <name>Zn(2+)</name>
        <dbReference type="ChEBI" id="CHEBI:29105"/>
        <label>2</label>
    </ligand>
</feature>
<dbReference type="Proteomes" id="UP000441208">
    <property type="component" value="Unassembled WGS sequence"/>
</dbReference>
<keyword evidence="16" id="KW-1185">Reference proteome</keyword>
<feature type="binding site" evidence="4">
    <location>
        <begin position="556"/>
        <end position="560"/>
    </location>
    <ligand>
        <name>AMP</name>
        <dbReference type="ChEBI" id="CHEBI:456215"/>
    </ligand>
</feature>
<keyword evidence="8" id="KW-0812">Transmembrane</keyword>
<feature type="binding site" evidence="5">
    <location>
        <position position="705"/>
    </location>
    <ligand>
        <name>Zn(2+)</name>
        <dbReference type="ChEBI" id="CHEBI:29105"/>
        <label>1</label>
    </ligand>
</feature>
<evidence type="ECO:0000313" key="13">
    <source>
        <dbReference type="EMBL" id="KAE9203141.1"/>
    </source>
</evidence>
<protein>
    <recommendedName>
        <fullName evidence="6">Phosphodiesterase</fullName>
        <ecNumber evidence="6">3.1.4.-</ecNumber>
    </recommendedName>
</protein>
<dbReference type="Gene3D" id="1.10.1300.10">
    <property type="entry name" value="3'5'-cyclic nucleotide phosphodiesterase, catalytic domain"/>
    <property type="match status" value="1"/>
</dbReference>
<evidence type="ECO:0000259" key="9">
    <source>
        <dbReference type="PROSITE" id="PS51845"/>
    </source>
</evidence>
<evidence type="ECO:0000256" key="4">
    <source>
        <dbReference type="PIRSR" id="PIRSR623088-2"/>
    </source>
</evidence>
<feature type="transmembrane region" description="Helical" evidence="8">
    <location>
        <begin position="72"/>
        <end position="91"/>
    </location>
</feature>
<evidence type="ECO:0000256" key="3">
    <source>
        <dbReference type="PIRSR" id="PIRSR623088-1"/>
    </source>
</evidence>
<dbReference type="EMBL" id="QXGF01000915">
    <property type="protein sequence ID" value="KAE8934363.1"/>
    <property type="molecule type" value="Genomic_DNA"/>
</dbReference>
<feature type="binding site" evidence="4">
    <location>
        <position position="595"/>
    </location>
    <ligand>
        <name>AMP</name>
        <dbReference type="ChEBI" id="CHEBI:456215"/>
    </ligand>
</feature>
<keyword evidence="1 5" id="KW-0479">Metal-binding</keyword>
<dbReference type="Pfam" id="PF00233">
    <property type="entry name" value="PDEase_I"/>
    <property type="match status" value="1"/>
</dbReference>
<comment type="cofactor">
    <cofactor evidence="6">
        <name>a divalent metal cation</name>
        <dbReference type="ChEBI" id="CHEBI:60240"/>
    </cofactor>
    <text evidence="6">Binds 2 divalent metal cations per subunit. Site 1 may preferentially bind zinc ions, while site 2 has a preference for magnesium and/or manganese ions.</text>
</comment>
<dbReference type="EMBL" id="QXFZ01000860">
    <property type="protein sequence ID" value="KAE9102796.1"/>
    <property type="molecule type" value="Genomic_DNA"/>
</dbReference>
<evidence type="ECO:0000313" key="16">
    <source>
        <dbReference type="Proteomes" id="UP000433483"/>
    </source>
</evidence>
<dbReference type="PROSITE" id="PS51845">
    <property type="entry name" value="PDEASE_I_2"/>
    <property type="match status" value="1"/>
</dbReference>
<dbReference type="AlphaFoldDB" id="A0A6A3T7J5"/>
<sequence>MTVVMPLRPVQPETPVQASISKRHVQPAPRRSVPRAVVLVQQPTHSVLCYFEDRDVEQKFQTYYRREWQTGIVGYMLVVLLAFATWCYVSSNAATLAITEAYAESIFSKLADDSQSSADNNGLLSVTNFSHALWLGDGAFAGIATTLYVLAAMCVFHIWRRTGEYRFAEVRLDPVQLVLLFFYHCTIIPLFLVVFAGIEKQTLLAKQLSGINVEDVKFTSILLGEGFLDSLLFMELLGACVCTCLLRLQFAYAVVVVVELALIATVATSVHATTQVVLSRRLSVLVAFLLLLLFFLRIVREQERSTRREFLTSFHLVTEARRLSSANLEMKEELSGKLNYQLHYEMGDILRILCQIKVKMSASEKRDIDKIISALVRNHDLFEVTISSKMPEFEEEVQGWLHMMDFKDHPVEESAQPKSGSDGRHSRHYSLSNDILRVATSRRLSTKKAPVESSHVSDDGICRLLRTNSNLDEAYDAVINPKEHEDLSVWLMDRIQNHFFVDMFYLEQHCIAPLQAVFLTCVKINGLIQRLELDEMKLASFAAALEERYHNRNPYHNHVHAAAVIADINFYLRRVHLNVDDSTLLVGLVAAAAHDISHPGVSNGFLIATRSSLAITYSDDSVLERMHVAELYRILSHDAFDIFAHMPAPERAEARKIIIGMILATDLARHFQRISVLKTKKFAMSEEAQGLELSLLMETMLMLADLGHTAKPFSYHQTWAERISEEFFRQGETEEHNRMPISPLCDRKQANLPRSQVTFLTLVATPLFETAGQVFSIDEYDNVISELRNNITMWKSRIEHTECNVLETLSADSHKNTTPKDNT</sequence>
<evidence type="ECO:0000256" key="2">
    <source>
        <dbReference type="ARBA" id="ARBA00022801"/>
    </source>
</evidence>
<evidence type="ECO:0000256" key="7">
    <source>
        <dbReference type="SAM" id="Coils"/>
    </source>
</evidence>
<dbReference type="EMBL" id="QXGA01001108">
    <property type="protein sequence ID" value="KAE9128918.1"/>
    <property type="molecule type" value="Genomic_DNA"/>
</dbReference>
<feature type="transmembrane region" description="Helical" evidence="8">
    <location>
        <begin position="132"/>
        <end position="156"/>
    </location>
</feature>
<dbReference type="Proteomes" id="UP000433483">
    <property type="component" value="Unassembled WGS sequence"/>
</dbReference>
<dbReference type="InterPro" id="IPR023088">
    <property type="entry name" value="PDEase"/>
</dbReference>
<dbReference type="SUPFAM" id="SSF109604">
    <property type="entry name" value="HD-domain/PDEase-like"/>
    <property type="match status" value="1"/>
</dbReference>
<dbReference type="InterPro" id="IPR023174">
    <property type="entry name" value="PDEase_CS"/>
</dbReference>
<dbReference type="EMBL" id="QXGB01000837">
    <property type="protein sequence ID" value="KAE9203141.1"/>
    <property type="molecule type" value="Genomic_DNA"/>
</dbReference>
<organism evidence="12 18">
    <name type="scientific">Phytophthora fragariae</name>
    <dbReference type="NCBI Taxonomy" id="53985"/>
    <lineage>
        <taxon>Eukaryota</taxon>
        <taxon>Sar</taxon>
        <taxon>Stramenopiles</taxon>
        <taxon>Oomycota</taxon>
        <taxon>Peronosporomycetes</taxon>
        <taxon>Peronosporales</taxon>
        <taxon>Peronosporaceae</taxon>
        <taxon>Phytophthora</taxon>
    </lineage>
</organism>
<feature type="binding site" evidence="4">
    <location>
        <position position="756"/>
    </location>
    <ligand>
        <name>AMP</name>
        <dbReference type="ChEBI" id="CHEBI:456215"/>
    </ligand>
</feature>
<dbReference type="PANTHER" id="PTHR11347">
    <property type="entry name" value="CYCLIC NUCLEOTIDE PHOSPHODIESTERASE"/>
    <property type="match status" value="1"/>
</dbReference>
<name>A0A6A3T7J5_9STRA</name>
<dbReference type="InterPro" id="IPR003607">
    <property type="entry name" value="HD/PDEase_dom"/>
</dbReference>
<dbReference type="Proteomes" id="UP000429523">
    <property type="component" value="Unassembled WGS sequence"/>
</dbReference>
<evidence type="ECO:0000313" key="17">
    <source>
        <dbReference type="Proteomes" id="UP000437068"/>
    </source>
</evidence>
<proteinExistence type="inferred from homology"/>
<keyword evidence="8" id="KW-1133">Transmembrane helix</keyword>
<evidence type="ECO:0000256" key="6">
    <source>
        <dbReference type="RuleBase" id="RU363067"/>
    </source>
</evidence>
<evidence type="ECO:0000256" key="5">
    <source>
        <dbReference type="PIRSR" id="PIRSR623088-3"/>
    </source>
</evidence>
<feature type="binding site" evidence="5">
    <location>
        <position position="560"/>
    </location>
    <ligand>
        <name>Zn(2+)</name>
        <dbReference type="ChEBI" id="CHEBI:29105"/>
        <label>1</label>
    </ligand>
</feature>
<evidence type="ECO:0000313" key="15">
    <source>
        <dbReference type="Proteomes" id="UP000429523"/>
    </source>
</evidence>
<dbReference type="Proteomes" id="UP000440732">
    <property type="component" value="Unassembled WGS sequence"/>
</dbReference>
<dbReference type="OrthoDB" id="546632at2759"/>
<feature type="coiled-coil region" evidence="7">
    <location>
        <begin position="777"/>
        <end position="804"/>
    </location>
</feature>
<evidence type="ECO:0000313" key="18">
    <source>
        <dbReference type="Proteomes" id="UP000440732"/>
    </source>
</evidence>
<gene>
    <name evidence="14" type="ORF">PF001_g19187</name>
    <name evidence="13" type="ORF">PF005_g14310</name>
    <name evidence="12" type="ORF">PF006_g16163</name>
    <name evidence="11" type="ORF">PF007_g14629</name>
    <name evidence="10" type="ORF">PF009_g15660</name>
</gene>
<evidence type="ECO:0000313" key="10">
    <source>
        <dbReference type="EMBL" id="KAE8934363.1"/>
    </source>
</evidence>
<keyword evidence="8" id="KW-0472">Membrane</keyword>
<feature type="binding site" evidence="5">
    <location>
        <position position="594"/>
    </location>
    <ligand>
        <name>Zn(2+)</name>
        <dbReference type="ChEBI" id="CHEBI:29105"/>
        <label>1</label>
    </ligand>
</feature>
<dbReference type="GO" id="GO:0004114">
    <property type="term" value="F:3',5'-cyclic-nucleotide phosphodiesterase activity"/>
    <property type="evidence" value="ECO:0007669"/>
    <property type="project" value="InterPro"/>
</dbReference>
<feature type="domain" description="PDEase" evidence="9">
    <location>
        <begin position="466"/>
        <end position="801"/>
    </location>
</feature>
<feature type="binding site" evidence="4">
    <location>
        <position position="705"/>
    </location>
    <ligand>
        <name>AMP</name>
        <dbReference type="ChEBI" id="CHEBI:456215"/>
    </ligand>
</feature>
<comment type="similarity">
    <text evidence="6">Belongs to the cyclic nucleotide phosphodiesterase family.</text>
</comment>
<dbReference type="PROSITE" id="PS00126">
    <property type="entry name" value="PDEASE_I_1"/>
    <property type="match status" value="1"/>
</dbReference>
<dbReference type="InterPro" id="IPR036971">
    <property type="entry name" value="PDEase_catalytic_dom_sf"/>
</dbReference>
<keyword evidence="7" id="KW-0175">Coiled coil</keyword>
<evidence type="ECO:0000256" key="8">
    <source>
        <dbReference type="SAM" id="Phobius"/>
    </source>
</evidence>
<evidence type="ECO:0000313" key="19">
    <source>
        <dbReference type="Proteomes" id="UP000441208"/>
    </source>
</evidence>
<feature type="binding site" evidence="5">
    <location>
        <position position="595"/>
    </location>
    <ligand>
        <name>Zn(2+)</name>
        <dbReference type="ChEBI" id="CHEBI:29105"/>
        <label>1</label>
    </ligand>
</feature>
<dbReference type="EC" id="3.1.4.-" evidence="6"/>
<evidence type="ECO:0000313" key="11">
    <source>
        <dbReference type="EMBL" id="KAE9102796.1"/>
    </source>
</evidence>
<dbReference type="PRINTS" id="PR00387">
    <property type="entry name" value="PDIESTERASE1"/>
</dbReference>
<dbReference type="EMBL" id="QXGE01001534">
    <property type="protein sequence ID" value="KAE9291375.1"/>
    <property type="molecule type" value="Genomic_DNA"/>
</dbReference>